<evidence type="ECO:0000313" key="2">
    <source>
        <dbReference type="Proteomes" id="UP000193944"/>
    </source>
</evidence>
<gene>
    <name evidence="1" type="ORF">BCR32DRAFT_87282</name>
</gene>
<proteinExistence type="predicted"/>
<reference evidence="1 2" key="2">
    <citation type="submission" date="2016-08" db="EMBL/GenBank/DDBJ databases">
        <title>Pervasive Adenine N6-methylation of Active Genes in Fungi.</title>
        <authorList>
            <consortium name="DOE Joint Genome Institute"/>
            <person name="Mondo S.J."/>
            <person name="Dannebaum R.O."/>
            <person name="Kuo R.C."/>
            <person name="Labutti K."/>
            <person name="Haridas S."/>
            <person name="Kuo A."/>
            <person name="Salamov A."/>
            <person name="Ahrendt S.R."/>
            <person name="Lipzen A."/>
            <person name="Sullivan W."/>
            <person name="Andreopoulos W.B."/>
            <person name="Clum A."/>
            <person name="Lindquist E."/>
            <person name="Daum C."/>
            <person name="Ramamoorthy G.K."/>
            <person name="Gryganskyi A."/>
            <person name="Culley D."/>
            <person name="Magnuson J.K."/>
            <person name="James T.Y."/>
            <person name="O'Malley M.A."/>
            <person name="Stajich J.E."/>
            <person name="Spatafora J.W."/>
            <person name="Visel A."/>
            <person name="Grigoriev I.V."/>
        </authorList>
    </citation>
    <scope>NUCLEOTIDE SEQUENCE [LARGE SCALE GENOMIC DNA]</scope>
    <source>
        <strain evidence="1 2">S4</strain>
    </source>
</reference>
<sequence>MYFNYSLNKDRLIALKYLNIINCIDINYMALEYIVNGCPNLQKFECSPSNLPAFEILYNPSVIYQYVFTRSKKR</sequence>
<reference evidence="1 2" key="1">
    <citation type="submission" date="2016-08" db="EMBL/GenBank/DDBJ databases">
        <title>A Parts List for Fungal Cellulosomes Revealed by Comparative Genomics.</title>
        <authorList>
            <consortium name="DOE Joint Genome Institute"/>
            <person name="Haitjema C.H."/>
            <person name="Gilmore S.P."/>
            <person name="Henske J.K."/>
            <person name="Solomon K.V."/>
            <person name="De Groot R."/>
            <person name="Kuo A."/>
            <person name="Mondo S.J."/>
            <person name="Salamov A.A."/>
            <person name="Labutti K."/>
            <person name="Zhao Z."/>
            <person name="Chiniquy J."/>
            <person name="Barry K."/>
            <person name="Brewer H.M."/>
            <person name="Purvine S.O."/>
            <person name="Wright A.T."/>
            <person name="Boxma B."/>
            <person name="Van Alen T."/>
            <person name="Hackstein J.H."/>
            <person name="Baker S.E."/>
            <person name="Grigoriev I.V."/>
            <person name="O'Malley M.A."/>
        </authorList>
    </citation>
    <scope>NUCLEOTIDE SEQUENCE [LARGE SCALE GENOMIC DNA]</scope>
    <source>
        <strain evidence="1 2">S4</strain>
    </source>
</reference>
<evidence type="ECO:0008006" key="3">
    <source>
        <dbReference type="Google" id="ProtNLM"/>
    </source>
</evidence>
<keyword evidence="2" id="KW-1185">Reference proteome</keyword>
<protein>
    <recommendedName>
        <fullName evidence="3">RNI-like protein</fullName>
    </recommendedName>
</protein>
<dbReference type="OrthoDB" id="550575at2759"/>
<name>A0A1Y1WQU3_9FUNG</name>
<accession>A0A1Y1WQU3</accession>
<dbReference type="Proteomes" id="UP000193944">
    <property type="component" value="Unassembled WGS sequence"/>
</dbReference>
<organism evidence="1 2">
    <name type="scientific">Anaeromyces robustus</name>
    <dbReference type="NCBI Taxonomy" id="1754192"/>
    <lineage>
        <taxon>Eukaryota</taxon>
        <taxon>Fungi</taxon>
        <taxon>Fungi incertae sedis</taxon>
        <taxon>Chytridiomycota</taxon>
        <taxon>Chytridiomycota incertae sedis</taxon>
        <taxon>Neocallimastigomycetes</taxon>
        <taxon>Neocallimastigales</taxon>
        <taxon>Neocallimastigaceae</taxon>
        <taxon>Anaeromyces</taxon>
    </lineage>
</organism>
<evidence type="ECO:0000313" key="1">
    <source>
        <dbReference type="EMBL" id="ORX75900.1"/>
    </source>
</evidence>
<dbReference type="EMBL" id="MCFG01000330">
    <property type="protein sequence ID" value="ORX75900.1"/>
    <property type="molecule type" value="Genomic_DNA"/>
</dbReference>
<dbReference type="AlphaFoldDB" id="A0A1Y1WQU3"/>
<comment type="caution">
    <text evidence="1">The sequence shown here is derived from an EMBL/GenBank/DDBJ whole genome shotgun (WGS) entry which is preliminary data.</text>
</comment>